<dbReference type="InterPro" id="IPR046457">
    <property type="entry name" value="PMI_typeI_cat"/>
</dbReference>
<dbReference type="InterPro" id="IPR051804">
    <property type="entry name" value="Carb_Metab_Reg_Kinase/Isom"/>
</dbReference>
<dbReference type="PANTHER" id="PTHR42742:SF3">
    <property type="entry name" value="FRUCTOKINASE"/>
    <property type="match status" value="1"/>
</dbReference>
<evidence type="ECO:0000259" key="5">
    <source>
        <dbReference type="Pfam" id="PF20511"/>
    </source>
</evidence>
<keyword evidence="7" id="KW-1185">Reference proteome</keyword>
<feature type="binding site" evidence="3">
    <location>
        <position position="176"/>
    </location>
    <ligand>
        <name>Zn(2+)</name>
        <dbReference type="ChEBI" id="CHEBI:29105"/>
    </ligand>
</feature>
<dbReference type="GO" id="GO:0008270">
    <property type="term" value="F:zinc ion binding"/>
    <property type="evidence" value="ECO:0007669"/>
    <property type="project" value="InterPro"/>
</dbReference>
<evidence type="ECO:0000313" key="6">
    <source>
        <dbReference type="EMBL" id="AQT69358.1"/>
    </source>
</evidence>
<feature type="binding site" evidence="3">
    <location>
        <position position="118"/>
    </location>
    <ligand>
        <name>Zn(2+)</name>
        <dbReference type="ChEBI" id="CHEBI:29105"/>
    </ligand>
</feature>
<protein>
    <submittedName>
        <fullName evidence="6">Putative mannose-6-phosphate isomerase GmuF</fullName>
        <ecNumber evidence="6">5.3.1.8</ecNumber>
    </submittedName>
</protein>
<dbReference type="InterPro" id="IPR014628">
    <property type="entry name" value="Man6P_isomerase_Firm_short"/>
</dbReference>
<evidence type="ECO:0000256" key="2">
    <source>
        <dbReference type="ARBA" id="ARBA00022833"/>
    </source>
</evidence>
<proteinExistence type="predicted"/>
<comment type="cofactor">
    <cofactor evidence="3">
        <name>Zn(2+)</name>
        <dbReference type="ChEBI" id="CHEBI:29105"/>
    </cofactor>
    <text evidence="3">Binds 1 zinc ion per subunit.</text>
</comment>
<dbReference type="GO" id="GO:0004476">
    <property type="term" value="F:mannose-6-phosphate isomerase activity"/>
    <property type="evidence" value="ECO:0007669"/>
    <property type="project" value="UniProtKB-EC"/>
</dbReference>
<dbReference type="Proteomes" id="UP000189674">
    <property type="component" value="Chromosome"/>
</dbReference>
<feature type="domain" description="Phosphomannose isomerase type I catalytic" evidence="5">
    <location>
        <begin position="7"/>
        <end position="116"/>
    </location>
</feature>
<dbReference type="KEGG" id="alus:STSP2_02547"/>
<feature type="active site" evidence="4">
    <location>
        <position position="196"/>
    </location>
</feature>
<keyword evidence="1 3" id="KW-0479">Metal-binding</keyword>
<dbReference type="SUPFAM" id="SSF51182">
    <property type="entry name" value="RmlC-like cupins"/>
    <property type="match status" value="1"/>
</dbReference>
<evidence type="ECO:0000256" key="1">
    <source>
        <dbReference type="ARBA" id="ARBA00022723"/>
    </source>
</evidence>
<dbReference type="STRING" id="1936003.STSP2_02547"/>
<evidence type="ECO:0000256" key="3">
    <source>
        <dbReference type="PIRSR" id="PIRSR036894-1"/>
    </source>
</evidence>
<dbReference type="RefSeq" id="WP_146663051.1">
    <property type="nucleotide sequence ID" value="NZ_CP019791.1"/>
</dbReference>
<accession>A0A1U9NNQ5</accession>
<dbReference type="OrthoDB" id="9808275at2"/>
<organism evidence="6 7">
    <name type="scientific">Anaerohalosphaera lusitana</name>
    <dbReference type="NCBI Taxonomy" id="1936003"/>
    <lineage>
        <taxon>Bacteria</taxon>
        <taxon>Pseudomonadati</taxon>
        <taxon>Planctomycetota</taxon>
        <taxon>Phycisphaerae</taxon>
        <taxon>Sedimentisphaerales</taxon>
        <taxon>Anaerohalosphaeraceae</taxon>
        <taxon>Anaerohalosphaera</taxon>
    </lineage>
</organism>
<gene>
    <name evidence="6" type="primary">gmuF</name>
    <name evidence="6" type="ORF">STSP2_02547</name>
</gene>
<dbReference type="EMBL" id="CP019791">
    <property type="protein sequence ID" value="AQT69358.1"/>
    <property type="molecule type" value="Genomic_DNA"/>
</dbReference>
<dbReference type="GO" id="GO:0005975">
    <property type="term" value="P:carbohydrate metabolic process"/>
    <property type="evidence" value="ECO:0007669"/>
    <property type="project" value="InterPro"/>
</dbReference>
<dbReference type="PIRSF" id="PIRSF036894">
    <property type="entry name" value="PMI_Firm_short"/>
    <property type="match status" value="1"/>
</dbReference>
<keyword evidence="2 3" id="KW-0862">Zinc</keyword>
<feature type="binding site" evidence="3">
    <location>
        <position position="101"/>
    </location>
    <ligand>
        <name>Zn(2+)</name>
        <dbReference type="ChEBI" id="CHEBI:29105"/>
    </ligand>
</feature>
<name>A0A1U9NNQ5_9BACT</name>
<dbReference type="InterPro" id="IPR011051">
    <property type="entry name" value="RmlC_Cupin_sf"/>
</dbReference>
<dbReference type="InterPro" id="IPR014710">
    <property type="entry name" value="RmlC-like_jellyroll"/>
</dbReference>
<evidence type="ECO:0000256" key="4">
    <source>
        <dbReference type="PIRSR" id="PIRSR036894-2"/>
    </source>
</evidence>
<dbReference type="CDD" id="cd07010">
    <property type="entry name" value="cupin_PMI_type_I_N_bac"/>
    <property type="match status" value="1"/>
</dbReference>
<dbReference type="Gene3D" id="2.60.120.10">
    <property type="entry name" value="Jelly Rolls"/>
    <property type="match status" value="2"/>
</dbReference>
<dbReference type="AlphaFoldDB" id="A0A1U9NNQ5"/>
<sequence length="315" mass="34387">MKTYPLKFKPIFKERIWGGRKLKEAFGKELPEGAKIGESWELADLPEDKSVIVNGELAGKTLAEAIEMMGEAIVGSSSYEPPFPLLIKLLDAQDKLSVQVHPDAQTCKRRGKGDPKTECWYIIDKEPGAVIYKGLKEGVTKEQFAEAIEDGTVAELLVEVPVEVGECHFLPAGTAHAIGAGLLIAEIQTPSDTTYRVFDWNRVDDSGKGRELHVEDAMESITFDQDKSALTVNNVGRLVDSESFKVDKGHQAKGCEMILQSGPLKVLMMLSGTGEIRFGEDSQLPVEAGDTVLLPAAFEGVMIFGEESEYLVATV</sequence>
<dbReference type="Pfam" id="PF20511">
    <property type="entry name" value="PMI_typeI_cat"/>
    <property type="match status" value="1"/>
</dbReference>
<dbReference type="EC" id="5.3.1.8" evidence="6"/>
<keyword evidence="6" id="KW-0413">Isomerase</keyword>
<reference evidence="7" key="1">
    <citation type="submission" date="2017-02" db="EMBL/GenBank/DDBJ databases">
        <title>Comparative genomics and description of representatives of a novel lineage of planctomycetes thriving in anoxic sediments.</title>
        <authorList>
            <person name="Spring S."/>
            <person name="Bunk B."/>
            <person name="Sproer C."/>
        </authorList>
    </citation>
    <scope>NUCLEOTIDE SEQUENCE [LARGE SCALE GENOMIC DNA]</scope>
    <source>
        <strain evidence="7">ST-NAGAB-D1</strain>
    </source>
</reference>
<dbReference type="PANTHER" id="PTHR42742">
    <property type="entry name" value="TRANSCRIPTIONAL REPRESSOR MPRA"/>
    <property type="match status" value="1"/>
</dbReference>
<evidence type="ECO:0000313" key="7">
    <source>
        <dbReference type="Proteomes" id="UP000189674"/>
    </source>
</evidence>